<dbReference type="EMBL" id="PGFZ01000017">
    <property type="protein sequence ID" value="POZ50002.1"/>
    <property type="molecule type" value="Genomic_DNA"/>
</dbReference>
<dbReference type="RefSeq" id="WP_103975669.1">
    <property type="nucleotide sequence ID" value="NZ_PGFZ01000017.1"/>
</dbReference>
<organism evidence="2 3">
    <name type="scientific">Methylovulum psychrotolerans</name>
    <dbReference type="NCBI Taxonomy" id="1704499"/>
    <lineage>
        <taxon>Bacteria</taxon>
        <taxon>Pseudomonadati</taxon>
        <taxon>Pseudomonadota</taxon>
        <taxon>Gammaproteobacteria</taxon>
        <taxon>Methylococcales</taxon>
        <taxon>Methylococcaceae</taxon>
        <taxon>Methylovulum</taxon>
    </lineage>
</organism>
<evidence type="ECO:0000313" key="3">
    <source>
        <dbReference type="Proteomes" id="UP000237423"/>
    </source>
</evidence>
<reference evidence="2 3" key="1">
    <citation type="submission" date="2017-11" db="EMBL/GenBank/DDBJ databases">
        <title>Draft Genome Sequence of Methylobacter psychrotolerans Sph1T, an Obligate Methanotroph from Low-Temperature Environments.</title>
        <authorList>
            <person name="Oshkin I.Y."/>
            <person name="Miroshnikov K."/>
            <person name="Belova S.E."/>
            <person name="Korzhenkov A."/>
            <person name="Toshchakov S.V."/>
            <person name="Dedysh S.N."/>
        </authorList>
    </citation>
    <scope>NUCLEOTIDE SEQUENCE [LARGE SCALE GENOMIC DNA]</scope>
    <source>
        <strain evidence="2 3">Sph1</strain>
    </source>
</reference>
<keyword evidence="1" id="KW-0732">Signal</keyword>
<feature type="signal peptide" evidence="1">
    <location>
        <begin position="1"/>
        <end position="21"/>
    </location>
</feature>
<evidence type="ECO:0000313" key="2">
    <source>
        <dbReference type="EMBL" id="POZ50002.1"/>
    </source>
</evidence>
<gene>
    <name evidence="2" type="ORF">AADEFJLK_04210</name>
</gene>
<feature type="chain" id="PRO_5015645711" evidence="1">
    <location>
        <begin position="22"/>
        <end position="278"/>
    </location>
</feature>
<sequence>MKLPSHAWLFFLLPLSGIAFAAPEPLLKVVVASTSANDTSNSCTLDGNGKVIIEHTVKLSPSGSNLKSKEVRAANLSVNDIKSVIANAAQGNITGKPLVGSYTHQYFAYQQQNSQTKKIFLLDKVGGGVVNDSPAVGPLTKFIDSVCGDLSFVPYQDTAKAKFAKVILDTASIKAAVEVCGQTNAGLGTCDGTQSDYGVYTALIQANQKIAATPPSEATTASVTIMQSDPFQTTITATAVTNNGLNGEIYILNGVYYYTGFIIWNVDPNSTCLVAGIC</sequence>
<name>A0A2S5CGY3_9GAMM</name>
<evidence type="ECO:0000256" key="1">
    <source>
        <dbReference type="SAM" id="SignalP"/>
    </source>
</evidence>
<dbReference type="SUPFAM" id="SSF54523">
    <property type="entry name" value="Pili subunits"/>
    <property type="match status" value="1"/>
</dbReference>
<accession>A0A2S5CGY3</accession>
<protein>
    <submittedName>
        <fullName evidence="2">Pilus assembly protein TapA</fullName>
    </submittedName>
</protein>
<dbReference type="AlphaFoldDB" id="A0A2S5CGY3"/>
<dbReference type="Proteomes" id="UP000237423">
    <property type="component" value="Unassembled WGS sequence"/>
</dbReference>
<comment type="caution">
    <text evidence="2">The sequence shown here is derived from an EMBL/GenBank/DDBJ whole genome shotgun (WGS) entry which is preliminary data.</text>
</comment>
<proteinExistence type="predicted"/>
<dbReference type="InterPro" id="IPR045584">
    <property type="entry name" value="Pilin-like"/>
</dbReference>